<feature type="transmembrane region" description="Helical" evidence="5">
    <location>
        <begin position="217"/>
        <end position="239"/>
    </location>
</feature>
<feature type="transmembrane region" description="Helical" evidence="5">
    <location>
        <begin position="309"/>
        <end position="328"/>
    </location>
</feature>
<dbReference type="Pfam" id="PF00001">
    <property type="entry name" value="7tm_1"/>
    <property type="match status" value="1"/>
</dbReference>
<evidence type="ECO:0000313" key="8">
    <source>
        <dbReference type="Proteomes" id="UP001497497"/>
    </source>
</evidence>
<evidence type="ECO:0000256" key="1">
    <source>
        <dbReference type="ARBA" id="ARBA00004370"/>
    </source>
</evidence>
<dbReference type="PROSITE" id="PS50262">
    <property type="entry name" value="G_PROTEIN_RECEP_F1_2"/>
    <property type="match status" value="1"/>
</dbReference>
<comment type="caution">
    <text evidence="7">The sequence shown here is derived from an EMBL/GenBank/DDBJ whole genome shotgun (WGS) entry which is preliminary data.</text>
</comment>
<organism evidence="7 8">
    <name type="scientific">Lymnaea stagnalis</name>
    <name type="common">Great pond snail</name>
    <name type="synonym">Helix stagnalis</name>
    <dbReference type="NCBI Taxonomy" id="6523"/>
    <lineage>
        <taxon>Eukaryota</taxon>
        <taxon>Metazoa</taxon>
        <taxon>Spiralia</taxon>
        <taxon>Lophotrochozoa</taxon>
        <taxon>Mollusca</taxon>
        <taxon>Gastropoda</taxon>
        <taxon>Heterobranchia</taxon>
        <taxon>Euthyneura</taxon>
        <taxon>Panpulmonata</taxon>
        <taxon>Hygrophila</taxon>
        <taxon>Lymnaeoidea</taxon>
        <taxon>Lymnaeidae</taxon>
        <taxon>Lymnaea</taxon>
    </lineage>
</organism>
<dbReference type="Gene3D" id="1.20.1070.10">
    <property type="entry name" value="Rhodopsin 7-helix transmembrane proteins"/>
    <property type="match status" value="1"/>
</dbReference>
<accession>A0AAV2HX87</accession>
<feature type="transmembrane region" description="Helical" evidence="5">
    <location>
        <begin position="75"/>
        <end position="96"/>
    </location>
</feature>
<comment type="subcellular location">
    <subcellularLocation>
        <location evidence="1">Membrane</location>
    </subcellularLocation>
</comment>
<dbReference type="PANTHER" id="PTHR46641">
    <property type="entry name" value="FMRFAMIDE RECEPTOR-RELATED"/>
    <property type="match status" value="1"/>
</dbReference>
<dbReference type="AlphaFoldDB" id="A0AAV2HX87"/>
<dbReference type="GO" id="GO:0004930">
    <property type="term" value="F:G protein-coupled receptor activity"/>
    <property type="evidence" value="ECO:0007669"/>
    <property type="project" value="InterPro"/>
</dbReference>
<name>A0AAV2HX87_LYMST</name>
<protein>
    <recommendedName>
        <fullName evidence="6">G-protein coupled receptors family 1 profile domain-containing protein</fullName>
    </recommendedName>
</protein>
<dbReference type="PRINTS" id="PR00237">
    <property type="entry name" value="GPCRRHODOPSN"/>
</dbReference>
<evidence type="ECO:0000256" key="5">
    <source>
        <dbReference type="SAM" id="Phobius"/>
    </source>
</evidence>
<dbReference type="PANTHER" id="PTHR46641:SF2">
    <property type="entry name" value="FMRFAMIDE RECEPTOR"/>
    <property type="match status" value="1"/>
</dbReference>
<dbReference type="Proteomes" id="UP001497497">
    <property type="component" value="Unassembled WGS sequence"/>
</dbReference>
<gene>
    <name evidence="7" type="ORF">GSLYS_00012217001</name>
</gene>
<keyword evidence="2 5" id="KW-0812">Transmembrane</keyword>
<dbReference type="GO" id="GO:0016020">
    <property type="term" value="C:membrane"/>
    <property type="evidence" value="ECO:0007669"/>
    <property type="project" value="UniProtKB-SubCell"/>
</dbReference>
<keyword evidence="4 5" id="KW-0472">Membrane</keyword>
<dbReference type="InterPro" id="IPR052954">
    <property type="entry name" value="GPCR-Ligand_Int"/>
</dbReference>
<proteinExistence type="predicted"/>
<feature type="domain" description="G-protein coupled receptors family 1 profile" evidence="6">
    <location>
        <begin position="53"/>
        <end position="327"/>
    </location>
</feature>
<evidence type="ECO:0000256" key="4">
    <source>
        <dbReference type="ARBA" id="ARBA00023136"/>
    </source>
</evidence>
<evidence type="ECO:0000313" key="7">
    <source>
        <dbReference type="EMBL" id="CAL1538396.1"/>
    </source>
</evidence>
<reference evidence="7 8" key="1">
    <citation type="submission" date="2024-04" db="EMBL/GenBank/DDBJ databases">
        <authorList>
            <consortium name="Genoscope - CEA"/>
            <person name="William W."/>
        </authorList>
    </citation>
    <scope>NUCLEOTIDE SEQUENCE [LARGE SCALE GENOMIC DNA]</scope>
</reference>
<feature type="transmembrane region" description="Helical" evidence="5">
    <location>
        <begin position="36"/>
        <end position="63"/>
    </location>
</feature>
<evidence type="ECO:0000259" key="6">
    <source>
        <dbReference type="PROSITE" id="PS50262"/>
    </source>
</evidence>
<feature type="non-terminal residue" evidence="7">
    <location>
        <position position="342"/>
    </location>
</feature>
<sequence>MFFNISREDSDSILNAGSDSNPFSFHDLISDDLLDIFTLANFVVISGTVSILGFIFNLINIVVFSNLGFSDTTNITLLSLSIADAGILLTLIWLSLCYNPLVAKSFPNYDFMGVQHLSGGWPNICFSRISGWLTVFITFERYLCIAAPLKVKTILTPSRTVAINVIIYVIMAAAVVPVYLACRLEPSFSPSLNRSVVSLVYGEYGHELESFSLSFNVFAQLTAFTLVVLCTTGLTRTFLHKVQWRNKASSSGSNAGMSTRDKKLVKMIILIAAIFIVSSLPGVVGILAMSCYEDYNITGRYKNLFVTTWTFFFALGSINSTVNIFVYLHMSTKFRETFVSIL</sequence>
<evidence type="ECO:0000256" key="3">
    <source>
        <dbReference type="ARBA" id="ARBA00022989"/>
    </source>
</evidence>
<dbReference type="InterPro" id="IPR017452">
    <property type="entry name" value="GPCR_Rhodpsn_7TM"/>
</dbReference>
<evidence type="ECO:0000256" key="2">
    <source>
        <dbReference type="ARBA" id="ARBA00022692"/>
    </source>
</evidence>
<feature type="transmembrane region" description="Helical" evidence="5">
    <location>
        <begin position="161"/>
        <end position="181"/>
    </location>
</feature>
<keyword evidence="8" id="KW-1185">Reference proteome</keyword>
<feature type="transmembrane region" description="Helical" evidence="5">
    <location>
        <begin position="267"/>
        <end position="289"/>
    </location>
</feature>
<dbReference type="InterPro" id="IPR000276">
    <property type="entry name" value="GPCR_Rhodpsn"/>
</dbReference>
<dbReference type="SUPFAM" id="SSF81321">
    <property type="entry name" value="Family A G protein-coupled receptor-like"/>
    <property type="match status" value="1"/>
</dbReference>
<keyword evidence="3 5" id="KW-1133">Transmembrane helix</keyword>
<dbReference type="EMBL" id="CAXITT010000297">
    <property type="protein sequence ID" value="CAL1538396.1"/>
    <property type="molecule type" value="Genomic_DNA"/>
</dbReference>